<dbReference type="EMBL" id="FZQA01000006">
    <property type="protein sequence ID" value="SNT74817.1"/>
    <property type="molecule type" value="Genomic_DNA"/>
</dbReference>
<evidence type="ECO:0000256" key="10">
    <source>
        <dbReference type="ARBA" id="ARBA00023004"/>
    </source>
</evidence>
<feature type="transmembrane region" description="Helical" evidence="13">
    <location>
        <begin position="89"/>
        <end position="109"/>
    </location>
</feature>
<keyword evidence="10" id="KW-0408">Iron</keyword>
<dbReference type="GO" id="GO:0046872">
    <property type="term" value="F:metal ion binding"/>
    <property type="evidence" value="ECO:0007669"/>
    <property type="project" value="UniProtKB-KW"/>
</dbReference>
<evidence type="ECO:0000256" key="4">
    <source>
        <dbReference type="ARBA" id="ARBA00022475"/>
    </source>
</evidence>
<evidence type="ECO:0000256" key="7">
    <source>
        <dbReference type="ARBA" id="ARBA00022723"/>
    </source>
</evidence>
<dbReference type="GO" id="GO:0022904">
    <property type="term" value="P:respiratory electron transport chain"/>
    <property type="evidence" value="ECO:0007669"/>
    <property type="project" value="InterPro"/>
</dbReference>
<feature type="transmembrane region" description="Helical" evidence="13">
    <location>
        <begin position="12"/>
        <end position="32"/>
    </location>
</feature>
<evidence type="ECO:0000256" key="9">
    <source>
        <dbReference type="ARBA" id="ARBA00022989"/>
    </source>
</evidence>
<dbReference type="Proteomes" id="UP000198346">
    <property type="component" value="Unassembled WGS sequence"/>
</dbReference>
<evidence type="ECO:0000256" key="1">
    <source>
        <dbReference type="ARBA" id="ARBA00001970"/>
    </source>
</evidence>
<dbReference type="OrthoDB" id="1247465at2"/>
<comment type="subcellular location">
    <subcellularLocation>
        <location evidence="2">Cell membrane</location>
        <topology evidence="2">Multi-pass membrane protein</topology>
    </subcellularLocation>
</comment>
<dbReference type="PANTHER" id="PTHR30529:SF1">
    <property type="entry name" value="CYTOCHROME B561 HOMOLOG 2"/>
    <property type="match status" value="1"/>
</dbReference>
<evidence type="ECO:0000256" key="6">
    <source>
        <dbReference type="ARBA" id="ARBA00022692"/>
    </source>
</evidence>
<evidence type="ECO:0000256" key="3">
    <source>
        <dbReference type="ARBA" id="ARBA00022448"/>
    </source>
</evidence>
<feature type="transmembrane region" description="Helical" evidence="13">
    <location>
        <begin position="151"/>
        <end position="168"/>
    </location>
</feature>
<keyword evidence="5" id="KW-0349">Heme</keyword>
<evidence type="ECO:0000313" key="16">
    <source>
        <dbReference type="Proteomes" id="UP000198346"/>
    </source>
</evidence>
<keyword evidence="9 13" id="KW-1133">Transmembrane helix</keyword>
<dbReference type="PANTHER" id="PTHR30529">
    <property type="entry name" value="CYTOCHROME B561"/>
    <property type="match status" value="1"/>
</dbReference>
<evidence type="ECO:0000256" key="8">
    <source>
        <dbReference type="ARBA" id="ARBA00022982"/>
    </source>
</evidence>
<dbReference type="SUPFAM" id="SSF81342">
    <property type="entry name" value="Transmembrane di-heme cytochromes"/>
    <property type="match status" value="1"/>
</dbReference>
<dbReference type="Pfam" id="PF01292">
    <property type="entry name" value="Ni_hydr_CYTB"/>
    <property type="match status" value="1"/>
</dbReference>
<comment type="similarity">
    <text evidence="12">Belongs to the cytochrome b561 family.</text>
</comment>
<proteinExistence type="inferred from homology"/>
<dbReference type="GO" id="GO:0020037">
    <property type="term" value="F:heme binding"/>
    <property type="evidence" value="ECO:0007669"/>
    <property type="project" value="TreeGrafter"/>
</dbReference>
<dbReference type="RefSeq" id="WP_089412850.1">
    <property type="nucleotide sequence ID" value="NZ_FZQA01000006.1"/>
</dbReference>
<reference evidence="15 16" key="1">
    <citation type="submission" date="2017-07" db="EMBL/GenBank/DDBJ databases">
        <authorList>
            <person name="Sun Z.S."/>
            <person name="Albrecht U."/>
            <person name="Echele G."/>
            <person name="Lee C.C."/>
        </authorList>
    </citation>
    <scope>NUCLEOTIDE SEQUENCE [LARGE SCALE GENOMIC DNA]</scope>
    <source>
        <strain evidence="15 16">CGMCC 1.12710</strain>
    </source>
</reference>
<accession>A0A239PYR8</accession>
<gene>
    <name evidence="15" type="ORF">SAMN06297382_2406</name>
</gene>
<keyword evidence="7" id="KW-0479">Metal-binding</keyword>
<protein>
    <submittedName>
        <fullName evidence="15">Cytochrome b561</fullName>
    </submittedName>
</protein>
<evidence type="ECO:0000313" key="15">
    <source>
        <dbReference type="EMBL" id="SNT74817.1"/>
    </source>
</evidence>
<dbReference type="InterPro" id="IPR011577">
    <property type="entry name" value="Cyt_b561_bac/Ni-Hgenase"/>
</dbReference>
<keyword evidence="3" id="KW-0813">Transport</keyword>
<keyword evidence="8" id="KW-0249">Electron transport</keyword>
<evidence type="ECO:0000259" key="14">
    <source>
        <dbReference type="Pfam" id="PF01292"/>
    </source>
</evidence>
<comment type="cofactor">
    <cofactor evidence="1">
        <name>heme b</name>
        <dbReference type="ChEBI" id="CHEBI:60344"/>
    </cofactor>
</comment>
<keyword evidence="6 13" id="KW-0812">Transmembrane</keyword>
<dbReference type="GO" id="GO:0005886">
    <property type="term" value="C:plasma membrane"/>
    <property type="evidence" value="ECO:0007669"/>
    <property type="project" value="UniProtKB-SubCell"/>
</dbReference>
<dbReference type="Gene3D" id="1.20.950.20">
    <property type="entry name" value="Transmembrane di-heme cytochromes, Chain C"/>
    <property type="match status" value="1"/>
</dbReference>
<evidence type="ECO:0000256" key="11">
    <source>
        <dbReference type="ARBA" id="ARBA00023136"/>
    </source>
</evidence>
<sequence>MPASRYTDVAIVLHWTIALLIVGQLAGGLYMVRIPDSEAAFKFQIFQLHKSFGVTILLLSLARLVWRFTHKVPPLPEAMPAWERAAARAAHWGFYVLMIATPLLGWAYVSVAPLGVPTFLFGVVPWPHMPFFEGVSDREAVAHLFEEMHEYAAYAFIGLLVLHAGAALKHHFVDRDDVLARMAPFVRRKTSV</sequence>
<dbReference type="InterPro" id="IPR016174">
    <property type="entry name" value="Di-haem_cyt_TM"/>
</dbReference>
<organism evidence="15 16">
    <name type="scientific">Amphiplicatus metriothermophilus</name>
    <dbReference type="NCBI Taxonomy" id="1519374"/>
    <lineage>
        <taxon>Bacteria</taxon>
        <taxon>Pseudomonadati</taxon>
        <taxon>Pseudomonadota</taxon>
        <taxon>Alphaproteobacteria</taxon>
        <taxon>Parvularculales</taxon>
        <taxon>Parvularculaceae</taxon>
        <taxon>Amphiplicatus</taxon>
    </lineage>
</organism>
<keyword evidence="11 13" id="KW-0472">Membrane</keyword>
<dbReference type="InterPro" id="IPR052168">
    <property type="entry name" value="Cytochrome_b561_oxidase"/>
</dbReference>
<dbReference type="AlphaFoldDB" id="A0A239PYR8"/>
<keyword evidence="16" id="KW-1185">Reference proteome</keyword>
<evidence type="ECO:0000256" key="5">
    <source>
        <dbReference type="ARBA" id="ARBA00022617"/>
    </source>
</evidence>
<name>A0A239PYR8_9PROT</name>
<evidence type="ECO:0000256" key="2">
    <source>
        <dbReference type="ARBA" id="ARBA00004651"/>
    </source>
</evidence>
<feature type="transmembrane region" description="Helical" evidence="13">
    <location>
        <begin position="52"/>
        <end position="69"/>
    </location>
</feature>
<keyword evidence="4" id="KW-1003">Cell membrane</keyword>
<feature type="domain" description="Cytochrome b561 bacterial/Ni-hydrogenase" evidence="14">
    <location>
        <begin position="5"/>
        <end position="183"/>
    </location>
</feature>
<dbReference type="GO" id="GO:0009055">
    <property type="term" value="F:electron transfer activity"/>
    <property type="evidence" value="ECO:0007669"/>
    <property type="project" value="InterPro"/>
</dbReference>
<evidence type="ECO:0000256" key="13">
    <source>
        <dbReference type="SAM" id="Phobius"/>
    </source>
</evidence>
<evidence type="ECO:0000256" key="12">
    <source>
        <dbReference type="ARBA" id="ARBA00037975"/>
    </source>
</evidence>